<feature type="region of interest" description="Disordered" evidence="1">
    <location>
        <begin position="1"/>
        <end position="41"/>
    </location>
</feature>
<evidence type="ECO:0000256" key="1">
    <source>
        <dbReference type="SAM" id="MobiDB-lite"/>
    </source>
</evidence>
<dbReference type="EMBL" id="KT365397">
    <property type="protein sequence ID" value="ALF01148.1"/>
    <property type="molecule type" value="Genomic_DNA"/>
</dbReference>
<gene>
    <name evidence="2" type="ORF">SEA_MAVERICK_90</name>
</gene>
<accession>A0A0M4R146</accession>
<evidence type="ECO:0000313" key="2">
    <source>
        <dbReference type="EMBL" id="ALF01148.1"/>
    </source>
</evidence>
<name>A0A0M4R146_9CAUD</name>
<organism evidence="2 3">
    <name type="scientific">Mycobacterium phage Maverick</name>
    <dbReference type="NCBI Taxonomy" id="1701799"/>
    <lineage>
        <taxon>Viruses</taxon>
        <taxon>Duplodnaviria</taxon>
        <taxon>Heunggongvirae</taxon>
        <taxon>Uroviricota</taxon>
        <taxon>Caudoviricetes</taxon>
        <taxon>Backyardiganvirus</taxon>
        <taxon>Backyardiganvirus peaches</taxon>
    </lineage>
</organism>
<evidence type="ECO:0000313" key="3">
    <source>
        <dbReference type="Proteomes" id="UP000225655"/>
    </source>
</evidence>
<dbReference type="Proteomes" id="UP000225655">
    <property type="component" value="Segment"/>
</dbReference>
<protein>
    <submittedName>
        <fullName evidence="2">Uncharacterized protein</fullName>
    </submittedName>
</protein>
<sequence length="41" mass="4098">MVLPATPSSPPSTCPGRSQPIASVSVARQRGIIPPSRLAGG</sequence>
<reference evidence="2 3" key="1">
    <citation type="submission" date="2015-07" db="EMBL/GenBank/DDBJ databases">
        <authorList>
            <person name="Loviza R.A."/>
            <person name="Abdel M.A."/>
            <person name="Rubia G.C."/>
            <person name="Walstead R.N."/>
            <person name="Shah Z.V."/>
            <person name="Tahir R."/>
            <person name="Campbell R.A."/>
            <person name="Williamson S.M."/>
            <person name="Anderson J."/>
            <person name="Padolina J."/>
            <person name="Johnson A."/>
            <person name="Serrano M.G."/>
            <person name="Buck G."/>
            <person name="Lee V."/>
            <person name="Wang Y."/>
            <person name="Carvalho R."/>
            <person name="Voegtly L."/>
            <person name="Shi R."/>
            <person name="Duckworth R."/>
            <person name="Johnson A."/>
            <person name="Walstead R."/>
            <person name="Shah Z."/>
            <person name="Kiflezghi M."/>
            <person name="Wade K."/>
            <person name="Delesalle V.A."/>
            <person name="Bradley K.W."/>
            <person name="Asai D.J."/>
            <person name="Bowman C.A."/>
            <person name="Russell D.A."/>
            <person name="Pope W.H."/>
            <person name="Jacobs-Sera D."/>
            <person name="Hendrix R.W."/>
            <person name="Hatfull G.F."/>
        </authorList>
    </citation>
    <scope>NUCLEOTIDE SEQUENCE [LARGE SCALE GENOMIC DNA]</scope>
</reference>
<proteinExistence type="predicted"/>